<name>A0A2Z4QH15_9CAUD</name>
<feature type="compositionally biased region" description="Gly residues" evidence="1">
    <location>
        <begin position="254"/>
        <end position="266"/>
    </location>
</feature>
<protein>
    <submittedName>
        <fullName evidence="2">Single-strand DNA binding protein</fullName>
    </submittedName>
</protein>
<dbReference type="Proteomes" id="UP000250784">
    <property type="component" value="Segment"/>
</dbReference>
<feature type="region of interest" description="Disordered" evidence="1">
    <location>
        <begin position="241"/>
        <end position="277"/>
    </location>
</feature>
<keyword evidence="3" id="KW-1185">Reference proteome</keyword>
<evidence type="ECO:0000256" key="1">
    <source>
        <dbReference type="SAM" id="MobiDB-lite"/>
    </source>
</evidence>
<organism evidence="2 3">
    <name type="scientific">Ruegeria phage vB_RpoP-V13</name>
    <dbReference type="NCBI Taxonomy" id="2218612"/>
    <lineage>
        <taxon>Viruses</taxon>
        <taxon>Duplodnaviria</taxon>
        <taxon>Heunggongvirae</taxon>
        <taxon>Uroviricota</taxon>
        <taxon>Caudoviricetes</taxon>
        <taxon>Schitoviridae</taxon>
        <taxon>Rhodovirinae</taxon>
        <taxon>Pomeroyivirus</taxon>
        <taxon>Pomeroyivirus V13</taxon>
    </lineage>
</organism>
<evidence type="ECO:0000313" key="3">
    <source>
        <dbReference type="Proteomes" id="UP000250784"/>
    </source>
</evidence>
<proteinExistence type="predicted"/>
<gene>
    <name evidence="2" type="ORF">vBRpoPV13_50</name>
</gene>
<accession>A0A2Z4QH15</accession>
<dbReference type="EMBL" id="MH015256">
    <property type="protein sequence ID" value="AWY09407.1"/>
    <property type="molecule type" value="Genomic_DNA"/>
</dbReference>
<evidence type="ECO:0000313" key="2">
    <source>
        <dbReference type="EMBL" id="AWY09407.1"/>
    </source>
</evidence>
<feature type="compositionally biased region" description="Basic and acidic residues" evidence="1">
    <location>
        <begin position="267"/>
        <end position="277"/>
    </location>
</feature>
<sequence length="277" mass="30531">MKKKENLMGNIFANKKGVKSEKVEDDYIGGGGVLETDIYPAEIKYAFIGKSGSSDARNLTLCLKVGGLEINRQIWMTNGKGEVTYKDKKTGEEKNLPGYNQVNSLAMLLCSKEVGDLDVEEKTLNLYDYESKKEIPQAVDCFTELHGQKLSVAIQKQIVDKTEKNESTGDYEPTGETRETNEFIKFFPEDHLVTISEVAHYVKSLGGDFDDVLSDGDLGKAIAQMEDGDYAAKWLEKNRGQTWDRSTGKKEGKAFGGGKSSSGGGSSEKKKSSLFDD</sequence>
<reference evidence="2 3" key="1">
    <citation type="submission" date="2018-03" db="EMBL/GenBank/DDBJ databases">
        <title>Diverse roseophage infecting Ruegeria pomeroyi DSS-3.</title>
        <authorList>
            <person name="Zhan Y."/>
            <person name="Chen F."/>
            <person name="Wommack E."/>
            <person name="Nasko D."/>
        </authorList>
    </citation>
    <scope>NUCLEOTIDE SEQUENCE [LARGE SCALE GENOMIC DNA]</scope>
</reference>